<gene>
    <name evidence="2" type="ORF">HT99x_02823</name>
</gene>
<dbReference type="STRING" id="295108.HT99x_02823"/>
<evidence type="ECO:0000256" key="1">
    <source>
        <dbReference type="SAM" id="Phobius"/>
    </source>
</evidence>
<dbReference type="PATRIC" id="fig|1590043.3.peg.2869"/>
<evidence type="ECO:0000313" key="2">
    <source>
        <dbReference type="EMBL" id="KRG19164.1"/>
    </source>
</evidence>
<accession>A0A0Q9YF59</accession>
<keyword evidence="1" id="KW-0472">Membrane</keyword>
<dbReference type="EMBL" id="LKAJ01000017">
    <property type="protein sequence ID" value="KRG19164.1"/>
    <property type="molecule type" value="Genomic_DNA"/>
</dbReference>
<proteinExistence type="predicted"/>
<keyword evidence="1" id="KW-0812">Transmembrane</keyword>
<reference evidence="2" key="1">
    <citation type="submission" date="2015-09" db="EMBL/GenBank/DDBJ databases">
        <title>Draft Genome Sequences of Two Novel Amoeba-resistant Intranuclear Bacteria, Candidatus Berkiella cookevillensis and Candidatus Berkiella aquae.</title>
        <authorList>
            <person name="Mehari Y.T."/>
            <person name="Arivett B.A."/>
            <person name="Farone A.L."/>
            <person name="Gunderson J.H."/>
            <person name="Farone M.B."/>
        </authorList>
    </citation>
    <scope>NUCLEOTIDE SEQUENCE [LARGE SCALE GENOMIC DNA]</scope>
    <source>
        <strain evidence="2">HT99</strain>
    </source>
</reference>
<dbReference type="AlphaFoldDB" id="A0A0Q9YF59"/>
<comment type="caution">
    <text evidence="2">The sequence shown here is derived from an EMBL/GenBank/DDBJ whole genome shotgun (WGS) entry which is preliminary data.</text>
</comment>
<feature type="transmembrane region" description="Helical" evidence="1">
    <location>
        <begin position="346"/>
        <end position="371"/>
    </location>
</feature>
<protein>
    <submittedName>
        <fullName evidence="2">Uncharacterized protein</fullName>
    </submittedName>
</protein>
<sequence>MDYIPIKSKKSWKNRFLSYHSQHIQKNIQRYEEEVLTDLKSSSAASIKRLQSAPFWEDLKVLSPNKDEVDEIHELWKKIKPLAHLNTKQLLVLLQQKVLPLEQEYKKAIRVLENEKLSIEGNDFWPSHWFHPAIDQQIEKIRKNQERLTNLKTAIFEGLLWRCQAHSILNSVPHVDDIVSAICIKINKLELLKHPFDIPQPYSSTLNDDRRLAIYDYLEASTVDKDELQTAVLSPLTKQGHAAFKTAAQVKKDLEEIRKFNKRVIKALSDNGINNFLFPSWFKKIVPSIVKRTTKNILQAAKEGLETFGLVSFAAKLWSLRYLFYLALTLISYHYLMIILQPVGLIIGATAFAMLSSVLFYTFALSPVWIFGWMMLTTFKQSVVDYITHWKREELYQALDTLVSIQEFMANHLSQVIVDISHFDIKYLSEQSKIHFDHLGEFKSKLNQTFTGQKIFGRGNFNLQLDAVKAKIDTQEKQLKTHLKQVANHIALRVGDDIELLEKSASKDKLVPTIPHSQLAKLKEFVAAYGDELAVHQFEQNANPIHKWFSKIERCSRVNNDIEYSFKQPWGGHELRKDYLKGWQSILRGYLLKKETRQGALHINELLEGKIYPTLDQVKEWIKQLEIGGKGDLLLRKVQSHIFKTLNSNNHINARLLHQSHKELVSQWYRCHKVQIKRAEEKINCIFKIHKDDQLLQKLDEIGDEVLSDIYELLDGADVYSYSSKQYKTITQRKNLARQFFENYEGDSSRAIRLLRFLPEEQKSEVLIGVAKKRLTWLLAHLDKLKDPSKPFDDADIELFHDYRLLEASEKFEFNSFVSQSEYFNNPWDPKVERFLDASRRNGLDTGKLVRDYKDKNHKIKPFILHQHSSKKAAICRKEAENLSNPSKRGGIYVGH</sequence>
<name>A0A0Q9YF59_9GAMM</name>
<organism evidence="2">
    <name type="scientific">Candidatus Berkiella aquae</name>
    <dbReference type="NCBI Taxonomy" id="295108"/>
    <lineage>
        <taxon>Bacteria</taxon>
        <taxon>Pseudomonadati</taxon>
        <taxon>Pseudomonadota</taxon>
        <taxon>Gammaproteobacteria</taxon>
        <taxon>Candidatus Berkiellales</taxon>
        <taxon>Candidatus Berkiellaceae</taxon>
        <taxon>Candidatus Berkiella</taxon>
    </lineage>
</organism>
<feature type="transmembrane region" description="Helical" evidence="1">
    <location>
        <begin position="322"/>
        <end position="340"/>
    </location>
</feature>
<keyword evidence="1" id="KW-1133">Transmembrane helix</keyword>